<dbReference type="InterPro" id="IPR006549">
    <property type="entry name" value="HAD-SF_hydro_IIIA"/>
</dbReference>
<proteinExistence type="predicted"/>
<feature type="transmembrane region" description="Helical" evidence="2">
    <location>
        <begin position="20"/>
        <end position="40"/>
    </location>
</feature>
<keyword evidence="2" id="KW-1133">Transmembrane helix</keyword>
<dbReference type="Proteomes" id="UP000239899">
    <property type="component" value="Unassembled WGS sequence"/>
</dbReference>
<keyword evidence="3" id="KW-0808">Transferase</keyword>
<dbReference type="InterPro" id="IPR027421">
    <property type="entry name" value="DNA_pol_lamdba_lyase_dom_sf"/>
</dbReference>
<dbReference type="GO" id="GO:0006281">
    <property type="term" value="P:DNA repair"/>
    <property type="evidence" value="ECO:0007669"/>
    <property type="project" value="TreeGrafter"/>
</dbReference>
<dbReference type="PANTHER" id="PTHR12083:SF9">
    <property type="entry name" value="BIFUNCTIONAL POLYNUCLEOTIDE PHOSPHATASE_KINASE"/>
    <property type="match status" value="1"/>
</dbReference>
<dbReference type="Pfam" id="PF08645">
    <property type="entry name" value="PNK3P"/>
    <property type="match status" value="1"/>
</dbReference>
<dbReference type="InterPro" id="IPR023214">
    <property type="entry name" value="HAD_sf"/>
</dbReference>
<comment type="caution">
    <text evidence="3">The sequence shown here is derived from an EMBL/GenBank/DDBJ whole genome shotgun (WGS) entry which is preliminary data.</text>
</comment>
<organism evidence="3 4">
    <name type="scientific">Chlorella sorokiniana</name>
    <name type="common">Freshwater green alga</name>
    <dbReference type="NCBI Taxonomy" id="3076"/>
    <lineage>
        <taxon>Eukaryota</taxon>
        <taxon>Viridiplantae</taxon>
        <taxon>Chlorophyta</taxon>
        <taxon>core chlorophytes</taxon>
        <taxon>Trebouxiophyceae</taxon>
        <taxon>Chlorellales</taxon>
        <taxon>Chlorellaceae</taxon>
        <taxon>Chlorella clade</taxon>
        <taxon>Chlorella</taxon>
    </lineage>
</organism>
<dbReference type="GO" id="GO:0003690">
    <property type="term" value="F:double-stranded DNA binding"/>
    <property type="evidence" value="ECO:0007669"/>
    <property type="project" value="TreeGrafter"/>
</dbReference>
<protein>
    <submittedName>
        <fullName evidence="3">Bifunctional polynucleotide phosphatase kinase</fullName>
    </submittedName>
</protein>
<dbReference type="STRING" id="3076.A0A2P6TLQ1"/>
<dbReference type="PANTHER" id="PTHR12083">
    <property type="entry name" value="BIFUNCTIONAL POLYNUCLEOTIDE PHOSPHATASE/KINASE"/>
    <property type="match status" value="1"/>
</dbReference>
<sequence length="551" mass="58076">MLDPQKPGGPRQVTPLELLGAGGLALLLGAGAGFFSHFVGTAKQLAEDGIDPRTRLRFLPIAAKALAASSAVCAGLGVVAVGGWKLAGLQYKEIAEVSSWDDALALAKQQREVVQQLFKQQLSGPPDERPQPQQQPQPQQYQQQQGGGPAARAAAAAAKPPARAAKGRRQAVDESSESESEEPTSSSSSSSSSSSEEESEVEQYEPPARRGRRPAAAAKAAAAPRKRGRPPGKAAGRAGAAAVGDEDEEATVPKKRAKKGPGHIDQPTPVEGGWMLDPHTPLIYRDVGFSGSRVAAFTLDGTICVTKMGLPYAGSATDWMFTYPGVPQRLAQLQQEGYLLVIMNNQGNVKAALNGKASANARGKVDAILDNLAMHGVDGTQVKVLLAPSMDALRKPDPGMWHFLANKLNSGVAIDVSKSFYVGDSDGDAGFASALGLRCFRPASFFKGSSSGGGAAAAPVPGEVRLNAGLVDMFRQMEEAYVARGEPAAKLAALRQAKQIIASTAFEIRSSADLQGVRGIGKVTSSWIDEYCRYGHVQYLGDLQEEMCDWF</sequence>
<gene>
    <name evidence="3" type="ORF">C2E21_6364</name>
</gene>
<dbReference type="InterPro" id="IPR036412">
    <property type="entry name" value="HAD-like_sf"/>
</dbReference>
<dbReference type="OrthoDB" id="19045at2759"/>
<feature type="compositionally biased region" description="Low complexity" evidence="1">
    <location>
        <begin position="231"/>
        <end position="242"/>
    </location>
</feature>
<dbReference type="Gene3D" id="3.40.50.1000">
    <property type="entry name" value="HAD superfamily/HAD-like"/>
    <property type="match status" value="1"/>
</dbReference>
<dbReference type="EMBL" id="LHPG02000012">
    <property type="protein sequence ID" value="PRW45221.1"/>
    <property type="molecule type" value="Genomic_DNA"/>
</dbReference>
<dbReference type="NCBIfam" id="TIGR01662">
    <property type="entry name" value="HAD-SF-IIIA"/>
    <property type="match status" value="1"/>
</dbReference>
<feature type="compositionally biased region" description="Low complexity" evidence="1">
    <location>
        <begin position="183"/>
        <end position="194"/>
    </location>
</feature>
<evidence type="ECO:0000256" key="2">
    <source>
        <dbReference type="SAM" id="Phobius"/>
    </source>
</evidence>
<evidence type="ECO:0000313" key="4">
    <source>
        <dbReference type="Proteomes" id="UP000239899"/>
    </source>
</evidence>
<feature type="region of interest" description="Disordered" evidence="1">
    <location>
        <begin position="119"/>
        <end position="273"/>
    </location>
</feature>
<dbReference type="GO" id="GO:0046404">
    <property type="term" value="F:ATP-dependent polydeoxyribonucleotide 5'-hydroxyl-kinase activity"/>
    <property type="evidence" value="ECO:0007669"/>
    <property type="project" value="TreeGrafter"/>
</dbReference>
<keyword evidence="4" id="KW-1185">Reference proteome</keyword>
<dbReference type="SUPFAM" id="SSF47802">
    <property type="entry name" value="DNA polymerase beta, N-terminal domain-like"/>
    <property type="match status" value="1"/>
</dbReference>
<reference evidence="3 4" key="1">
    <citation type="journal article" date="2018" name="Plant J.">
        <title>Genome sequences of Chlorella sorokiniana UTEX 1602 and Micractinium conductrix SAG 241.80: implications to maltose excretion by a green alga.</title>
        <authorList>
            <person name="Arriola M.B."/>
            <person name="Velmurugan N."/>
            <person name="Zhang Y."/>
            <person name="Plunkett M.H."/>
            <person name="Hondzo H."/>
            <person name="Barney B.M."/>
        </authorList>
    </citation>
    <scope>NUCLEOTIDE SEQUENCE [LARGE SCALE GENOMIC DNA]</scope>
    <source>
        <strain evidence="4">UTEX 1602</strain>
    </source>
</reference>
<feature type="compositionally biased region" description="Low complexity" evidence="1">
    <location>
        <begin position="131"/>
        <end position="164"/>
    </location>
</feature>
<accession>A0A2P6TLQ1</accession>
<dbReference type="Gene3D" id="1.10.150.110">
    <property type="entry name" value="DNA polymerase beta, N-terminal domain-like"/>
    <property type="match status" value="1"/>
</dbReference>
<evidence type="ECO:0000313" key="3">
    <source>
        <dbReference type="EMBL" id="PRW45221.1"/>
    </source>
</evidence>
<evidence type="ECO:0000256" key="1">
    <source>
        <dbReference type="SAM" id="MobiDB-lite"/>
    </source>
</evidence>
<feature type="compositionally biased region" description="Low complexity" evidence="1">
    <location>
        <begin position="214"/>
        <end position="223"/>
    </location>
</feature>
<feature type="transmembrane region" description="Helical" evidence="2">
    <location>
        <begin position="61"/>
        <end position="84"/>
    </location>
</feature>
<keyword evidence="2" id="KW-0812">Transmembrane</keyword>
<keyword evidence="3" id="KW-0418">Kinase</keyword>
<dbReference type="GO" id="GO:0046403">
    <property type="term" value="F:polynucleotide 3'-phosphatase activity"/>
    <property type="evidence" value="ECO:0007669"/>
    <property type="project" value="TreeGrafter"/>
</dbReference>
<dbReference type="AlphaFoldDB" id="A0A2P6TLQ1"/>
<name>A0A2P6TLQ1_CHLSO</name>
<dbReference type="SUPFAM" id="SSF56784">
    <property type="entry name" value="HAD-like"/>
    <property type="match status" value="1"/>
</dbReference>
<dbReference type="InterPro" id="IPR013954">
    <property type="entry name" value="PNK3P"/>
</dbReference>
<keyword evidence="2" id="KW-0472">Membrane</keyword>